<feature type="domain" description="DUF4776" evidence="2">
    <location>
        <begin position="403"/>
        <end position="869"/>
    </location>
</feature>
<feature type="compositionally biased region" description="Basic residues" evidence="1">
    <location>
        <begin position="12"/>
        <end position="22"/>
    </location>
</feature>
<dbReference type="eggNOG" id="ENOG502SIHJ">
    <property type="taxonomic scope" value="Eukaryota"/>
</dbReference>
<sequence length="981" mass="112371">MERNETQGQNKKQNKNQNRKKNGNNNQNNQNNNRKKDEDTTNGSKEERDKQLKEQEQKMKEHKEKQQKKESRKDRERQICLLTNKLARDKKDYMLCSTRQYNLDKDRYSKKDTDMCCSSCPPRDAGSDEVRCPGTGKKVKPNKDKMRCFTANMICQKLYMPGRDFECQDKLKIMVDICKGCKPVLKADRINVNCLPQEPSKCFAMEAECLQQRLEEGILLTVIYQNREIGHGCYVLPESCILRLMNTLGEVTHTANVELTCHGCTVGMCTVHLGLQMRCQELKLVKELTEIRSEGGMDLCMDSMSFPSSSTDPCAGYMANEEDFISEGSDSGCQELFGDFGMKENFDTENVQPNNLVDMAGPYGYYEPQNADDGCLAMEASQQFSPNRMHQTISVPQLKQTCVNTSRLCHVCKEDVSWLPKIAACPHCGYKPVPLFNEKPYDENATADDLLHICLEQQQSEGALSSDSVHGHPMHEVNSSEALQNLLRNYEHLKQSIKRAENGEQKKPHATTSSSKKGPTAPAGQQNMAAVFTELKNMFKLKDGDAQAKIQEICQEAQQFSSKTHQKKGSKIRDQSETSVQKKKQRRQRKKPNFKSKVYAMIPPSGRCSKNNHELNFDGPTVPAHMGWLWTSNPLAKKRGWRPGSIRRSTRELMRYFLRDFPMDTIPVSRYMSYYKQKQPPPSDIKEKAEELVQKPTLYIEKKNDEYIITLHPLKSPGILEHSANPYVNMKPVQFRIVKNPLLKEIRDLKRCLKGMGFKKCTCHRPVIACFCRSFIEKKQLIDELQKECEQREMESVENALVLSDTSDSEAEFEFGVTPPAGLIHPERLKKTTHHIINAATQYDENDWITPSMFPHPPNRFMQYGACVVGERKKQFNWIYGKGNVHEEPKLPPMRNKPKKKESKKMAVRQAGGFAREVSTNGLRRSQRPLVCGTHSDYPLSEERMRRLDQAAYPPTDPQRHQKQRQVRFAAANSFNSNELP</sequence>
<evidence type="ECO:0000259" key="3">
    <source>
        <dbReference type="Pfam" id="PF16032"/>
    </source>
</evidence>
<proteinExistence type="predicted"/>
<evidence type="ECO:0000256" key="1">
    <source>
        <dbReference type="SAM" id="MobiDB-lite"/>
    </source>
</evidence>
<dbReference type="Proteomes" id="UP000007798">
    <property type="component" value="Unassembled WGS sequence"/>
</dbReference>
<protein>
    <recommendedName>
        <fullName evidence="6">DUF4776 domain-containing protein</fullName>
    </recommendedName>
</protein>
<feature type="region of interest" description="Disordered" evidence="1">
    <location>
        <begin position="927"/>
        <end position="966"/>
    </location>
</feature>
<accession>B4NGS0</accession>
<feature type="compositionally biased region" description="Polar residues" evidence="1">
    <location>
        <begin position="510"/>
        <end position="525"/>
    </location>
</feature>
<dbReference type="AlphaFoldDB" id="B4NGS0"/>
<dbReference type="KEGG" id="dwi:6651363"/>
<feature type="region of interest" description="Disordered" evidence="1">
    <location>
        <begin position="1"/>
        <end position="76"/>
    </location>
</feature>
<feature type="compositionally biased region" description="Basic and acidic residues" evidence="1">
    <location>
        <begin position="34"/>
        <end position="76"/>
    </location>
</feature>
<dbReference type="Pfam" id="PF16032">
    <property type="entry name" value="DUF4788"/>
    <property type="match status" value="1"/>
</dbReference>
<dbReference type="OrthoDB" id="7883086at2759"/>
<dbReference type="HOGENOM" id="CLU_012082_0_0_1"/>
<feature type="compositionally biased region" description="Low complexity" evidence="1">
    <location>
        <begin position="23"/>
        <end position="32"/>
    </location>
</feature>
<keyword evidence="5" id="KW-1185">Reference proteome</keyword>
<evidence type="ECO:0000313" key="5">
    <source>
        <dbReference type="Proteomes" id="UP000007798"/>
    </source>
</evidence>
<evidence type="ECO:0008006" key="6">
    <source>
        <dbReference type="Google" id="ProtNLM"/>
    </source>
</evidence>
<dbReference type="Pfam" id="PF16003">
    <property type="entry name" value="DUF4776"/>
    <property type="match status" value="1"/>
</dbReference>
<feature type="compositionally biased region" description="Basic residues" evidence="1">
    <location>
        <begin position="581"/>
        <end position="594"/>
    </location>
</feature>
<dbReference type="OMA" id="GRDFECQ"/>
<dbReference type="STRING" id="7260.B4NGS0"/>
<gene>
    <name evidence="4" type="primary">Dwil\GK13153</name>
    <name evidence="4" type="ORF">Dwil_GK13153</name>
</gene>
<dbReference type="InterPro" id="IPR031992">
    <property type="entry name" value="DUF4788"/>
</dbReference>
<feature type="domain" description="DUF4788" evidence="3">
    <location>
        <begin position="157"/>
        <end position="287"/>
    </location>
</feature>
<dbReference type="InParanoid" id="B4NGS0"/>
<feature type="region of interest" description="Disordered" evidence="1">
    <location>
        <begin position="559"/>
        <end position="594"/>
    </location>
</feature>
<reference evidence="4 5" key="1">
    <citation type="journal article" date="2007" name="Nature">
        <title>Evolution of genes and genomes on the Drosophila phylogeny.</title>
        <authorList>
            <consortium name="Drosophila 12 Genomes Consortium"/>
            <person name="Clark A.G."/>
            <person name="Eisen M.B."/>
            <person name="Smith D.R."/>
            <person name="Bergman C.M."/>
            <person name="Oliver B."/>
            <person name="Markow T.A."/>
            <person name="Kaufman T.C."/>
            <person name="Kellis M."/>
            <person name="Gelbart W."/>
            <person name="Iyer V.N."/>
            <person name="Pollard D.A."/>
            <person name="Sackton T.B."/>
            <person name="Larracuente A.M."/>
            <person name="Singh N.D."/>
            <person name="Abad J.P."/>
            <person name="Abt D.N."/>
            <person name="Adryan B."/>
            <person name="Aguade M."/>
            <person name="Akashi H."/>
            <person name="Anderson W.W."/>
            <person name="Aquadro C.F."/>
            <person name="Ardell D.H."/>
            <person name="Arguello R."/>
            <person name="Artieri C.G."/>
            <person name="Barbash D.A."/>
            <person name="Barker D."/>
            <person name="Barsanti P."/>
            <person name="Batterham P."/>
            <person name="Batzoglou S."/>
            <person name="Begun D."/>
            <person name="Bhutkar A."/>
            <person name="Blanco E."/>
            <person name="Bosak S.A."/>
            <person name="Bradley R.K."/>
            <person name="Brand A.D."/>
            <person name="Brent M.R."/>
            <person name="Brooks A.N."/>
            <person name="Brown R.H."/>
            <person name="Butlin R.K."/>
            <person name="Caggese C."/>
            <person name="Calvi B.R."/>
            <person name="Bernardo de Carvalho A."/>
            <person name="Caspi A."/>
            <person name="Castrezana S."/>
            <person name="Celniker S.E."/>
            <person name="Chang J.L."/>
            <person name="Chapple C."/>
            <person name="Chatterji S."/>
            <person name="Chinwalla A."/>
            <person name="Civetta A."/>
            <person name="Clifton S.W."/>
            <person name="Comeron J.M."/>
            <person name="Costello J.C."/>
            <person name="Coyne J.A."/>
            <person name="Daub J."/>
            <person name="David R.G."/>
            <person name="Delcher A.L."/>
            <person name="Delehaunty K."/>
            <person name="Do C.B."/>
            <person name="Ebling H."/>
            <person name="Edwards K."/>
            <person name="Eickbush T."/>
            <person name="Evans J.D."/>
            <person name="Filipski A."/>
            <person name="Findeiss S."/>
            <person name="Freyhult E."/>
            <person name="Fulton L."/>
            <person name="Fulton R."/>
            <person name="Garcia A.C."/>
            <person name="Gardiner A."/>
            <person name="Garfield D.A."/>
            <person name="Garvin B.E."/>
            <person name="Gibson G."/>
            <person name="Gilbert D."/>
            <person name="Gnerre S."/>
            <person name="Godfrey J."/>
            <person name="Good R."/>
            <person name="Gotea V."/>
            <person name="Gravely B."/>
            <person name="Greenberg A.J."/>
            <person name="Griffiths-Jones S."/>
            <person name="Gross S."/>
            <person name="Guigo R."/>
            <person name="Gustafson E.A."/>
            <person name="Haerty W."/>
            <person name="Hahn M.W."/>
            <person name="Halligan D.L."/>
            <person name="Halpern A.L."/>
            <person name="Halter G.M."/>
            <person name="Han M.V."/>
            <person name="Heger A."/>
            <person name="Hillier L."/>
            <person name="Hinrichs A.S."/>
            <person name="Holmes I."/>
            <person name="Hoskins R.A."/>
            <person name="Hubisz M.J."/>
            <person name="Hultmark D."/>
            <person name="Huntley M.A."/>
            <person name="Jaffe D.B."/>
            <person name="Jagadeeshan S."/>
            <person name="Jeck W.R."/>
            <person name="Johnson J."/>
            <person name="Jones C.D."/>
            <person name="Jordan W.C."/>
            <person name="Karpen G.H."/>
            <person name="Kataoka E."/>
            <person name="Keightley P.D."/>
            <person name="Kheradpour P."/>
            <person name="Kirkness E.F."/>
            <person name="Koerich L.B."/>
            <person name="Kristiansen K."/>
            <person name="Kudrna D."/>
            <person name="Kulathinal R.J."/>
            <person name="Kumar S."/>
            <person name="Kwok R."/>
            <person name="Lander E."/>
            <person name="Langley C.H."/>
            <person name="Lapoint R."/>
            <person name="Lazzaro B.P."/>
            <person name="Lee S.J."/>
            <person name="Levesque L."/>
            <person name="Li R."/>
            <person name="Lin C.F."/>
            <person name="Lin M.F."/>
            <person name="Lindblad-Toh K."/>
            <person name="Llopart A."/>
            <person name="Long M."/>
            <person name="Low L."/>
            <person name="Lozovsky E."/>
            <person name="Lu J."/>
            <person name="Luo M."/>
            <person name="Machado C.A."/>
            <person name="Makalowski W."/>
            <person name="Marzo M."/>
            <person name="Matsuda M."/>
            <person name="Matzkin L."/>
            <person name="McAllister B."/>
            <person name="McBride C.S."/>
            <person name="McKernan B."/>
            <person name="McKernan K."/>
            <person name="Mendez-Lago M."/>
            <person name="Minx P."/>
            <person name="Mollenhauer M.U."/>
            <person name="Montooth K."/>
            <person name="Mount S.M."/>
            <person name="Mu X."/>
            <person name="Myers E."/>
            <person name="Negre B."/>
            <person name="Newfeld S."/>
            <person name="Nielsen R."/>
            <person name="Noor M.A."/>
            <person name="O'Grady P."/>
            <person name="Pachter L."/>
            <person name="Papaceit M."/>
            <person name="Parisi M.J."/>
            <person name="Parisi M."/>
            <person name="Parts L."/>
            <person name="Pedersen J.S."/>
            <person name="Pesole G."/>
            <person name="Phillippy A.M."/>
            <person name="Ponting C.P."/>
            <person name="Pop M."/>
            <person name="Porcelli D."/>
            <person name="Powell J.R."/>
            <person name="Prohaska S."/>
            <person name="Pruitt K."/>
            <person name="Puig M."/>
            <person name="Quesneville H."/>
            <person name="Ram K.R."/>
            <person name="Rand D."/>
            <person name="Rasmussen M.D."/>
            <person name="Reed L.K."/>
            <person name="Reenan R."/>
            <person name="Reily A."/>
            <person name="Remington K.A."/>
            <person name="Rieger T.T."/>
            <person name="Ritchie M.G."/>
            <person name="Robin C."/>
            <person name="Rogers Y.H."/>
            <person name="Rohde C."/>
            <person name="Rozas J."/>
            <person name="Rubenfield M.J."/>
            <person name="Ruiz A."/>
            <person name="Russo S."/>
            <person name="Salzberg S.L."/>
            <person name="Sanchez-Gracia A."/>
            <person name="Saranga D.J."/>
            <person name="Sato H."/>
            <person name="Schaeffer S.W."/>
            <person name="Schatz M.C."/>
            <person name="Schlenke T."/>
            <person name="Schwartz R."/>
            <person name="Segarra C."/>
            <person name="Singh R.S."/>
            <person name="Sirot L."/>
            <person name="Sirota M."/>
            <person name="Sisneros N.B."/>
            <person name="Smith C.D."/>
            <person name="Smith T.F."/>
            <person name="Spieth J."/>
            <person name="Stage D.E."/>
            <person name="Stark A."/>
            <person name="Stephan W."/>
            <person name="Strausberg R.L."/>
            <person name="Strempel S."/>
            <person name="Sturgill D."/>
            <person name="Sutton G."/>
            <person name="Sutton G.G."/>
            <person name="Tao W."/>
            <person name="Teichmann S."/>
            <person name="Tobari Y.N."/>
            <person name="Tomimura Y."/>
            <person name="Tsolas J.M."/>
            <person name="Valente V.L."/>
            <person name="Venter E."/>
            <person name="Venter J.C."/>
            <person name="Vicario S."/>
            <person name="Vieira F.G."/>
            <person name="Vilella A.J."/>
            <person name="Villasante A."/>
            <person name="Walenz B."/>
            <person name="Wang J."/>
            <person name="Wasserman M."/>
            <person name="Watts T."/>
            <person name="Wilson D."/>
            <person name="Wilson R.K."/>
            <person name="Wing R.A."/>
            <person name="Wolfner M.F."/>
            <person name="Wong A."/>
            <person name="Wong G.K."/>
            <person name="Wu C.I."/>
            <person name="Wu G."/>
            <person name="Yamamoto D."/>
            <person name="Yang H.P."/>
            <person name="Yang S.P."/>
            <person name="Yorke J.A."/>
            <person name="Yoshida K."/>
            <person name="Zdobnov E."/>
            <person name="Zhang P."/>
            <person name="Zhang Y."/>
            <person name="Zimin A.V."/>
            <person name="Baldwin J."/>
            <person name="Abdouelleil A."/>
            <person name="Abdulkadir J."/>
            <person name="Abebe A."/>
            <person name="Abera B."/>
            <person name="Abreu J."/>
            <person name="Acer S.C."/>
            <person name="Aftuck L."/>
            <person name="Alexander A."/>
            <person name="An P."/>
            <person name="Anderson E."/>
            <person name="Anderson S."/>
            <person name="Arachi H."/>
            <person name="Azer M."/>
            <person name="Bachantsang P."/>
            <person name="Barry A."/>
            <person name="Bayul T."/>
            <person name="Berlin A."/>
            <person name="Bessette D."/>
            <person name="Bloom T."/>
            <person name="Blye J."/>
            <person name="Boguslavskiy L."/>
            <person name="Bonnet C."/>
            <person name="Boukhgalter B."/>
            <person name="Bourzgui I."/>
            <person name="Brown A."/>
            <person name="Cahill P."/>
            <person name="Channer S."/>
            <person name="Cheshatsang Y."/>
            <person name="Chuda L."/>
            <person name="Citroen M."/>
            <person name="Collymore A."/>
            <person name="Cooke P."/>
            <person name="Costello M."/>
            <person name="D'Aco K."/>
            <person name="Daza R."/>
            <person name="De Haan G."/>
            <person name="DeGray S."/>
            <person name="DeMaso C."/>
            <person name="Dhargay N."/>
            <person name="Dooley K."/>
            <person name="Dooley E."/>
            <person name="Doricent M."/>
            <person name="Dorje P."/>
            <person name="Dorjee K."/>
            <person name="Dupes A."/>
            <person name="Elong R."/>
            <person name="Falk J."/>
            <person name="Farina A."/>
            <person name="Faro S."/>
            <person name="Ferguson D."/>
            <person name="Fisher S."/>
            <person name="Foley C.D."/>
            <person name="Franke A."/>
            <person name="Friedrich D."/>
            <person name="Gadbois L."/>
            <person name="Gearin G."/>
            <person name="Gearin C.R."/>
            <person name="Giannoukos G."/>
            <person name="Goode T."/>
            <person name="Graham J."/>
            <person name="Grandbois E."/>
            <person name="Grewal S."/>
            <person name="Gyaltsen K."/>
            <person name="Hafez N."/>
            <person name="Hagos B."/>
            <person name="Hall J."/>
            <person name="Henson C."/>
            <person name="Hollinger A."/>
            <person name="Honan T."/>
            <person name="Huard M.D."/>
            <person name="Hughes L."/>
            <person name="Hurhula B."/>
            <person name="Husby M.E."/>
            <person name="Kamat A."/>
            <person name="Kanga B."/>
            <person name="Kashin S."/>
            <person name="Khazanovich D."/>
            <person name="Kisner P."/>
            <person name="Lance K."/>
            <person name="Lara M."/>
            <person name="Lee W."/>
            <person name="Lennon N."/>
            <person name="Letendre F."/>
            <person name="LeVine R."/>
            <person name="Lipovsky A."/>
            <person name="Liu X."/>
            <person name="Liu J."/>
            <person name="Liu S."/>
            <person name="Lokyitsang T."/>
            <person name="Lokyitsang Y."/>
            <person name="Lubonja R."/>
            <person name="Lui A."/>
            <person name="MacDonald P."/>
            <person name="Magnisalis V."/>
            <person name="Maru K."/>
            <person name="Matthews C."/>
            <person name="McCusker W."/>
            <person name="McDonough S."/>
            <person name="Mehta T."/>
            <person name="Meldrim J."/>
            <person name="Meneus L."/>
            <person name="Mihai O."/>
            <person name="Mihalev A."/>
            <person name="Mihova T."/>
            <person name="Mittelman R."/>
            <person name="Mlenga V."/>
            <person name="Montmayeur A."/>
            <person name="Mulrain L."/>
            <person name="Navidi A."/>
            <person name="Naylor J."/>
            <person name="Negash T."/>
            <person name="Nguyen T."/>
            <person name="Nguyen N."/>
            <person name="Nicol R."/>
            <person name="Norbu C."/>
            <person name="Norbu N."/>
            <person name="Novod N."/>
            <person name="O'Neill B."/>
            <person name="Osman S."/>
            <person name="Markiewicz E."/>
            <person name="Oyono O.L."/>
            <person name="Patti C."/>
            <person name="Phunkhang P."/>
            <person name="Pierre F."/>
            <person name="Priest M."/>
            <person name="Raghuraman S."/>
            <person name="Rege F."/>
            <person name="Reyes R."/>
            <person name="Rise C."/>
            <person name="Rogov P."/>
            <person name="Ross K."/>
            <person name="Ryan E."/>
            <person name="Settipalli S."/>
            <person name="Shea T."/>
            <person name="Sherpa N."/>
            <person name="Shi L."/>
            <person name="Shih D."/>
            <person name="Sparrow T."/>
            <person name="Spaulding J."/>
            <person name="Stalker J."/>
            <person name="Stange-Thomann N."/>
            <person name="Stavropoulos S."/>
            <person name="Stone C."/>
            <person name="Strader C."/>
            <person name="Tesfaye S."/>
            <person name="Thomson T."/>
            <person name="Thoulutsang Y."/>
            <person name="Thoulutsang D."/>
            <person name="Topham K."/>
            <person name="Topping I."/>
            <person name="Tsamla T."/>
            <person name="Vassiliev H."/>
            <person name="Vo A."/>
            <person name="Wangchuk T."/>
            <person name="Wangdi T."/>
            <person name="Weiand M."/>
            <person name="Wilkinson J."/>
            <person name="Wilson A."/>
            <person name="Yadav S."/>
            <person name="Young G."/>
            <person name="Yu Q."/>
            <person name="Zembek L."/>
            <person name="Zhong D."/>
            <person name="Zimmer A."/>
            <person name="Zwirko Z."/>
            <person name="Jaffe D.B."/>
            <person name="Alvarez P."/>
            <person name="Brockman W."/>
            <person name="Butler J."/>
            <person name="Chin C."/>
            <person name="Gnerre S."/>
            <person name="Grabherr M."/>
            <person name="Kleber M."/>
            <person name="Mauceli E."/>
            <person name="MacCallum I."/>
        </authorList>
    </citation>
    <scope>NUCLEOTIDE SEQUENCE [LARGE SCALE GENOMIC DNA]</scope>
    <source>
        <strain evidence="5">Tucson 14030-0811.24</strain>
    </source>
</reference>
<name>B4NGS0_DROWI</name>
<evidence type="ECO:0000259" key="2">
    <source>
        <dbReference type="Pfam" id="PF16003"/>
    </source>
</evidence>
<dbReference type="PANTHER" id="PTHR39079:SF1">
    <property type="entry name" value="GH11706P-RELATED"/>
    <property type="match status" value="1"/>
</dbReference>
<dbReference type="PANTHER" id="PTHR39079">
    <property type="entry name" value="FI08034P-RELATED"/>
    <property type="match status" value="1"/>
</dbReference>
<dbReference type="PhylomeDB" id="B4NGS0"/>
<evidence type="ECO:0000313" key="4">
    <source>
        <dbReference type="EMBL" id="EDW84417.1"/>
    </source>
</evidence>
<feature type="region of interest" description="Disordered" evidence="1">
    <location>
        <begin position="499"/>
        <end position="525"/>
    </location>
</feature>
<dbReference type="EMBL" id="CH964272">
    <property type="protein sequence ID" value="EDW84417.1"/>
    <property type="molecule type" value="Genomic_DNA"/>
</dbReference>
<dbReference type="InterPro" id="IPR031949">
    <property type="entry name" value="DUF4776"/>
</dbReference>
<organism evidence="4 5">
    <name type="scientific">Drosophila willistoni</name>
    <name type="common">Fruit fly</name>
    <dbReference type="NCBI Taxonomy" id="7260"/>
    <lineage>
        <taxon>Eukaryota</taxon>
        <taxon>Metazoa</taxon>
        <taxon>Ecdysozoa</taxon>
        <taxon>Arthropoda</taxon>
        <taxon>Hexapoda</taxon>
        <taxon>Insecta</taxon>
        <taxon>Pterygota</taxon>
        <taxon>Neoptera</taxon>
        <taxon>Endopterygota</taxon>
        <taxon>Diptera</taxon>
        <taxon>Brachycera</taxon>
        <taxon>Muscomorpha</taxon>
        <taxon>Ephydroidea</taxon>
        <taxon>Drosophilidae</taxon>
        <taxon>Drosophila</taxon>
        <taxon>Sophophora</taxon>
    </lineage>
</organism>
<dbReference type="GO" id="GO:0008157">
    <property type="term" value="F:protein phosphatase 1 binding"/>
    <property type="evidence" value="ECO:0007669"/>
    <property type="project" value="EnsemblMetazoa"/>
</dbReference>